<evidence type="ECO:0000256" key="7">
    <source>
        <dbReference type="ARBA" id="ARBA00007837"/>
    </source>
</evidence>
<evidence type="ECO:0000256" key="14">
    <source>
        <dbReference type="ARBA" id="ARBA00022679"/>
    </source>
</evidence>
<gene>
    <name evidence="23" type="primary">ptsP</name>
    <name evidence="23" type="ORF">ACFQDH_07810</name>
</gene>
<dbReference type="InterPro" id="IPR036637">
    <property type="entry name" value="Phosphohistidine_dom_sf"/>
</dbReference>
<dbReference type="SUPFAM" id="SSF51621">
    <property type="entry name" value="Phosphoenolpyruvate/pyruvate domain"/>
    <property type="match status" value="1"/>
</dbReference>
<comment type="catalytic activity">
    <reaction evidence="1">
        <text>L-histidyl-[protein] + phosphoenolpyruvate = N(pros)-phospho-L-histidyl-[protein] + pyruvate</text>
        <dbReference type="Rhea" id="RHEA:23880"/>
        <dbReference type="Rhea" id="RHEA-COMP:9745"/>
        <dbReference type="Rhea" id="RHEA-COMP:9746"/>
        <dbReference type="ChEBI" id="CHEBI:15361"/>
        <dbReference type="ChEBI" id="CHEBI:29979"/>
        <dbReference type="ChEBI" id="CHEBI:58702"/>
        <dbReference type="ChEBI" id="CHEBI:64837"/>
        <dbReference type="EC" id="2.7.3.9"/>
    </reaction>
</comment>
<evidence type="ECO:0000256" key="3">
    <source>
        <dbReference type="ARBA" id="ARBA00001946"/>
    </source>
</evidence>
<dbReference type="InterPro" id="IPR040442">
    <property type="entry name" value="Pyrv_kinase-like_dom_sf"/>
</dbReference>
<keyword evidence="16" id="KW-0479">Metal-binding</keyword>
<dbReference type="PROSITE" id="PS00369">
    <property type="entry name" value="PTS_HPR_HIS"/>
    <property type="match status" value="1"/>
</dbReference>
<evidence type="ECO:0000313" key="23">
    <source>
        <dbReference type="EMBL" id="MFC6705174.1"/>
    </source>
</evidence>
<dbReference type="GO" id="GO:0008965">
    <property type="term" value="F:phosphoenolpyruvate-protein phosphotransferase activity"/>
    <property type="evidence" value="ECO:0007669"/>
    <property type="project" value="UniProtKB-EC"/>
</dbReference>
<evidence type="ECO:0000256" key="12">
    <source>
        <dbReference type="ARBA" id="ARBA00022490"/>
    </source>
</evidence>
<dbReference type="PROSITE" id="PS51096">
    <property type="entry name" value="PTS_EIIA_TYPE_4"/>
    <property type="match status" value="1"/>
</dbReference>
<dbReference type="RefSeq" id="WP_382400077.1">
    <property type="nucleotide sequence ID" value="NZ_JBHSWH010000001.1"/>
</dbReference>
<comment type="caution">
    <text evidence="23">The sequence shown here is derived from an EMBL/GenBank/DDBJ whole genome shotgun (WGS) entry which is preliminary data.</text>
</comment>
<keyword evidence="17" id="KW-0418">Kinase</keyword>
<dbReference type="InterPro" id="IPR008731">
    <property type="entry name" value="PTS_EIN"/>
</dbReference>
<dbReference type="Gene3D" id="1.10.274.10">
    <property type="entry name" value="PtsI, HPr-binding domain"/>
    <property type="match status" value="1"/>
</dbReference>
<evidence type="ECO:0000256" key="9">
    <source>
        <dbReference type="ARBA" id="ARBA00012232"/>
    </source>
</evidence>
<comment type="cofactor">
    <cofactor evidence="3">
        <name>Mg(2+)</name>
        <dbReference type="ChEBI" id="CHEBI:18420"/>
    </cofactor>
</comment>
<proteinExistence type="inferred from homology"/>
<feature type="domain" description="PTS EIIA type-4" evidence="21">
    <location>
        <begin position="1"/>
        <end position="135"/>
    </location>
</feature>
<evidence type="ECO:0000256" key="8">
    <source>
        <dbReference type="ARBA" id="ARBA00012095"/>
    </source>
</evidence>
<sequence length="820" mass="83818">MIGIVVVSHSRALGDAVAALAKEMVGGNQAPALAVAAGLDETTFGTDATAVAAAIEQVAASSDGVLVLVDIGSSVLSAELACELVDPEVAERVRISSAPLVEGIVPAVVSAASGASLDEVAGDAEEGLDAKRAHLDAGPDSSDDDSEEAFRDARSSLASSSRISCEITLTDPHGLHARPAARLVTLVRSYDAQVTLTDLDTGAGPVPAASLSKVATLNAGHGARLRVAADGPQADEALKAVVELAARNFEDTPAVATQPPAPSGAPPISGTGLDAALGPAYLLGRSVNIEEYQSGSPSIERERSDAAVTAVADVIRRQRDADPAAADILDAHLALLDDEAVVTPVTDHIANGDPAPIAWRTVLHRLAGDFEALVDPYQQARAQDVRAIERQLLGVLVEGPEALAAQGDSAPEGAIVVVDELDPATASGLDAGRIAGIVTTRGGNTGHGVIVARSRGIPIYTDGGAEASKVEDGMAVGFDASTRLLVVDPDAESAERLRGVIARRVADAAEAHRRSSEPAVTGDGVRVRVGANITSIGDALAAGAAGAEGSGLVRTEILFGAEAAAPAAGQQEASFLSIADGLHRQPITIRTWDVGGDKPLPFLPGPQEANPMLGVRGLRLSRHTSEAFDEQLEAVCAAAAQTPVRVMFPMVTTREEVDWALDRLAAARAKVGEVSLAVGIMVEVPAAALRIAQLAAGLDFVSIGTNDLTQYTLAADRGNAGVSALADGLDPAVLQLIRRVVTDVPDGVEVAVCGDLASQVEAVPLLVGLGIRELSVVGPAIPRVKQAVRHTSTEAARRLADRALAASSARAVRELLAAPR</sequence>
<dbReference type="Gene3D" id="3.50.30.10">
    <property type="entry name" value="Phosphohistidine domain"/>
    <property type="match status" value="1"/>
</dbReference>
<evidence type="ECO:0000256" key="2">
    <source>
        <dbReference type="ARBA" id="ARBA00001113"/>
    </source>
</evidence>
<evidence type="ECO:0000256" key="5">
    <source>
        <dbReference type="ARBA" id="ARBA00003681"/>
    </source>
</evidence>
<keyword evidence="12" id="KW-0963">Cytoplasm</keyword>
<evidence type="ECO:0000256" key="11">
    <source>
        <dbReference type="ARBA" id="ARBA00022448"/>
    </source>
</evidence>
<dbReference type="InterPro" id="IPR000121">
    <property type="entry name" value="PEP_util_C"/>
</dbReference>
<protein>
    <recommendedName>
        <fullName evidence="10">Phosphocarrier protein HPr</fullName>
        <ecNumber evidence="8">2.7.1.121</ecNumber>
        <ecNumber evidence="9">2.7.3.9</ecNumber>
    </recommendedName>
</protein>
<dbReference type="EMBL" id="JBHSWH010000001">
    <property type="protein sequence ID" value="MFC6705174.1"/>
    <property type="molecule type" value="Genomic_DNA"/>
</dbReference>
<dbReference type="Pfam" id="PF00381">
    <property type="entry name" value="PTS-HPr"/>
    <property type="match status" value="1"/>
</dbReference>
<name>A0ABW2AE44_9MICO</name>
<comment type="subunit">
    <text evidence="19">Homodimer. The dihydroxyacetone kinase complex is composed of a homodimer of DhaM, a homodimer of DhaK and the subunit DhaL.</text>
</comment>
<dbReference type="NCBIfam" id="TIGR02364">
    <property type="entry name" value="dha_pts"/>
    <property type="match status" value="1"/>
</dbReference>
<keyword evidence="24" id="KW-1185">Reference proteome</keyword>
<comment type="subcellular location">
    <subcellularLocation>
        <location evidence="6">Cytoplasm</location>
    </subcellularLocation>
</comment>
<dbReference type="InterPro" id="IPR015813">
    <property type="entry name" value="Pyrv/PenolPyrv_kinase-like_dom"/>
</dbReference>
<evidence type="ECO:0000256" key="20">
    <source>
        <dbReference type="SAM" id="MobiDB-lite"/>
    </source>
</evidence>
<dbReference type="InterPro" id="IPR000032">
    <property type="entry name" value="HPr-like"/>
</dbReference>
<keyword evidence="11" id="KW-0813">Transport</keyword>
<dbReference type="PRINTS" id="PR01736">
    <property type="entry name" value="PHPHTRNFRASE"/>
</dbReference>
<dbReference type="InterPro" id="IPR012844">
    <property type="entry name" value="DhaM_N"/>
</dbReference>
<dbReference type="Pfam" id="PF03610">
    <property type="entry name" value="EIIA-man"/>
    <property type="match status" value="1"/>
</dbReference>
<dbReference type="InterPro" id="IPR004701">
    <property type="entry name" value="PTS_EIIA_man-typ"/>
</dbReference>
<comment type="catalytic activity">
    <reaction evidence="2">
        <text>dihydroxyacetone + phosphoenolpyruvate = dihydroxyacetone phosphate + pyruvate</text>
        <dbReference type="Rhea" id="RHEA:18381"/>
        <dbReference type="ChEBI" id="CHEBI:15361"/>
        <dbReference type="ChEBI" id="CHEBI:16016"/>
        <dbReference type="ChEBI" id="CHEBI:57642"/>
        <dbReference type="ChEBI" id="CHEBI:58702"/>
        <dbReference type="EC" id="2.7.1.121"/>
    </reaction>
</comment>
<evidence type="ECO:0000256" key="10">
    <source>
        <dbReference type="ARBA" id="ARBA00020422"/>
    </source>
</evidence>
<evidence type="ECO:0000259" key="21">
    <source>
        <dbReference type="PROSITE" id="PS51096"/>
    </source>
</evidence>
<dbReference type="InterPro" id="IPR023151">
    <property type="entry name" value="PEP_util_CS"/>
</dbReference>
<dbReference type="InterPro" id="IPR001020">
    <property type="entry name" value="PTS_HPr_His_P_site"/>
</dbReference>
<comment type="similarity">
    <text evidence="7">Belongs to the PEP-utilizing enzyme family.</text>
</comment>
<feature type="region of interest" description="Disordered" evidence="20">
    <location>
        <begin position="134"/>
        <end position="155"/>
    </location>
</feature>
<dbReference type="PANTHER" id="PTHR46244:SF6">
    <property type="entry name" value="PHOSPHOENOLPYRUVATE-PROTEIN PHOSPHOTRANSFERASE"/>
    <property type="match status" value="1"/>
</dbReference>
<keyword evidence="13" id="KW-0762">Sugar transport</keyword>
<dbReference type="SUPFAM" id="SSF53062">
    <property type="entry name" value="PTS system fructose IIA component-like"/>
    <property type="match status" value="1"/>
</dbReference>
<dbReference type="PROSITE" id="PS00742">
    <property type="entry name" value="PEP_ENZYMES_2"/>
    <property type="match status" value="1"/>
</dbReference>
<dbReference type="NCBIfam" id="TIGR01003">
    <property type="entry name" value="PTS_HPr_family"/>
    <property type="match status" value="1"/>
</dbReference>
<dbReference type="CDD" id="cd00367">
    <property type="entry name" value="PTS-HPr_like"/>
    <property type="match status" value="1"/>
</dbReference>
<dbReference type="SUPFAM" id="SSF47831">
    <property type="entry name" value="Enzyme I of the PEP:sugar phosphotransferase system HPr-binding (sub)domain"/>
    <property type="match status" value="1"/>
</dbReference>
<dbReference type="InterPro" id="IPR006318">
    <property type="entry name" value="PTS_EI-like"/>
</dbReference>
<dbReference type="InterPro" id="IPR008279">
    <property type="entry name" value="PEP-util_enz_mobile_dom"/>
</dbReference>
<dbReference type="EC" id="2.7.3.9" evidence="9"/>
<dbReference type="PANTHER" id="PTHR46244">
    <property type="entry name" value="PHOSPHOENOLPYRUVATE-PROTEIN PHOSPHOTRANSFERASE"/>
    <property type="match status" value="1"/>
</dbReference>
<evidence type="ECO:0000256" key="15">
    <source>
        <dbReference type="ARBA" id="ARBA00022683"/>
    </source>
</evidence>
<evidence type="ECO:0000256" key="17">
    <source>
        <dbReference type="ARBA" id="ARBA00022777"/>
    </source>
</evidence>
<dbReference type="NCBIfam" id="TIGR01417">
    <property type="entry name" value="PTS_I_fam"/>
    <property type="match status" value="1"/>
</dbReference>
<dbReference type="PRINTS" id="PR00107">
    <property type="entry name" value="PHOSPHOCPHPR"/>
</dbReference>
<evidence type="ECO:0000313" key="24">
    <source>
        <dbReference type="Proteomes" id="UP001596298"/>
    </source>
</evidence>
<keyword evidence="15" id="KW-0598">Phosphotransferase system</keyword>
<evidence type="ECO:0000256" key="4">
    <source>
        <dbReference type="ARBA" id="ARBA00002788"/>
    </source>
</evidence>
<evidence type="ECO:0000256" key="1">
    <source>
        <dbReference type="ARBA" id="ARBA00000683"/>
    </source>
</evidence>
<evidence type="ECO:0000256" key="6">
    <source>
        <dbReference type="ARBA" id="ARBA00004496"/>
    </source>
</evidence>
<evidence type="ECO:0000256" key="13">
    <source>
        <dbReference type="ARBA" id="ARBA00022597"/>
    </source>
</evidence>
<keyword evidence="18" id="KW-0460">Magnesium</keyword>
<evidence type="ECO:0000256" key="16">
    <source>
        <dbReference type="ARBA" id="ARBA00022723"/>
    </source>
</evidence>
<dbReference type="InterPro" id="IPR036662">
    <property type="entry name" value="PTS_EIIA_man-typ_sf"/>
</dbReference>
<accession>A0ABW2AE44</accession>
<feature type="domain" description="HPr" evidence="22">
    <location>
        <begin position="162"/>
        <end position="252"/>
    </location>
</feature>
<comment type="function">
    <text evidence="4">Component of the dihydroxyacetone kinase complex, which is responsible for the phosphoenolpyruvate (PEP)-dependent phosphorylation of dihydroxyacetone. DhaM serves as the phosphoryl donor. Is phosphorylated by phosphoenolpyruvate in an EI- and HPr-dependent reaction, and a phosphorelay system on histidine residues finally leads to phosphoryl transfer to DhaL and dihydroxyacetone.</text>
</comment>
<dbReference type="Pfam" id="PF00391">
    <property type="entry name" value="PEP-utilizers"/>
    <property type="match status" value="1"/>
</dbReference>
<comment type="function">
    <text evidence="5">General (non sugar-specific) component of the phosphoenolpyruvate-dependent sugar phosphotransferase system (sugar PTS). This major carbohydrate active-transport system catalyzes the phosphorylation of incoming sugar substrates concomitantly with their translocation across the cell membrane. The phosphoryl group from phosphoenolpyruvate (PEP) is transferred to the phosphoryl carrier protein HPr by enzyme I. Phospho-HPr then transfers it to the PTS EIIA domain.</text>
</comment>
<evidence type="ECO:0000256" key="18">
    <source>
        <dbReference type="ARBA" id="ARBA00022842"/>
    </source>
</evidence>
<keyword evidence="14 23" id="KW-0808">Transferase</keyword>
<dbReference type="SUPFAM" id="SSF52009">
    <property type="entry name" value="Phosphohistidine domain"/>
    <property type="match status" value="1"/>
</dbReference>
<dbReference type="Gene3D" id="3.40.50.510">
    <property type="entry name" value="Phosphotransferase system, mannose-type IIA component"/>
    <property type="match status" value="1"/>
</dbReference>
<dbReference type="InterPro" id="IPR035895">
    <property type="entry name" value="HPr-like_sf"/>
</dbReference>
<dbReference type="InterPro" id="IPR050499">
    <property type="entry name" value="PEP-utilizing_PTS_enzyme"/>
</dbReference>
<dbReference type="SUPFAM" id="SSF55594">
    <property type="entry name" value="HPr-like"/>
    <property type="match status" value="1"/>
</dbReference>
<reference evidence="24" key="1">
    <citation type="journal article" date="2019" name="Int. J. Syst. Evol. Microbiol.">
        <title>The Global Catalogue of Microorganisms (GCM) 10K type strain sequencing project: providing services to taxonomists for standard genome sequencing and annotation.</title>
        <authorList>
            <consortium name="The Broad Institute Genomics Platform"/>
            <consortium name="The Broad Institute Genome Sequencing Center for Infectious Disease"/>
            <person name="Wu L."/>
            <person name="Ma J."/>
        </authorList>
    </citation>
    <scope>NUCLEOTIDE SEQUENCE [LARGE SCALE GENOMIC DNA]</scope>
    <source>
        <strain evidence="24">CCUG 58127</strain>
    </source>
</reference>
<dbReference type="InterPro" id="IPR036618">
    <property type="entry name" value="PtsI_HPr-bd_sf"/>
</dbReference>
<organism evidence="23 24">
    <name type="scientific">Flexivirga alba</name>
    <dbReference type="NCBI Taxonomy" id="702742"/>
    <lineage>
        <taxon>Bacteria</taxon>
        <taxon>Bacillati</taxon>
        <taxon>Actinomycetota</taxon>
        <taxon>Actinomycetes</taxon>
        <taxon>Micrococcales</taxon>
        <taxon>Dermacoccaceae</taxon>
        <taxon>Flexivirga</taxon>
    </lineage>
</organism>
<dbReference type="PROSITE" id="PS51350">
    <property type="entry name" value="PTS_HPR_DOM"/>
    <property type="match status" value="1"/>
</dbReference>
<evidence type="ECO:0000256" key="19">
    <source>
        <dbReference type="ARBA" id="ARBA00046577"/>
    </source>
</evidence>
<dbReference type="Pfam" id="PF05524">
    <property type="entry name" value="PEP-utilisers_N"/>
    <property type="match status" value="1"/>
</dbReference>
<dbReference type="Gene3D" id="3.30.1340.10">
    <property type="entry name" value="HPr-like"/>
    <property type="match status" value="1"/>
</dbReference>
<dbReference type="Proteomes" id="UP001596298">
    <property type="component" value="Unassembled WGS sequence"/>
</dbReference>
<dbReference type="Pfam" id="PF02896">
    <property type="entry name" value="PEP-utilizers_C"/>
    <property type="match status" value="1"/>
</dbReference>
<evidence type="ECO:0000259" key="22">
    <source>
        <dbReference type="PROSITE" id="PS51350"/>
    </source>
</evidence>
<dbReference type="EC" id="2.7.1.121" evidence="8"/>
<dbReference type="Gene3D" id="3.20.20.60">
    <property type="entry name" value="Phosphoenolpyruvate-binding domains"/>
    <property type="match status" value="1"/>
</dbReference>